<dbReference type="InterPro" id="IPR057776">
    <property type="entry name" value="UTP23_sensor"/>
</dbReference>
<dbReference type="InterPro" id="IPR006620">
    <property type="entry name" value="Pro_4_hyd_alph"/>
</dbReference>
<dbReference type="GO" id="GO:0000178">
    <property type="term" value="C:exosome (RNase complex)"/>
    <property type="evidence" value="ECO:0007669"/>
    <property type="project" value="TreeGrafter"/>
</dbReference>
<evidence type="ECO:0000256" key="8">
    <source>
        <dbReference type="ARBA" id="ARBA00022964"/>
    </source>
</evidence>
<dbReference type="Gene3D" id="3.40.50.1010">
    <property type="entry name" value="5'-nuclease"/>
    <property type="match status" value="1"/>
</dbReference>
<dbReference type="GO" id="GO:0031418">
    <property type="term" value="F:L-ascorbic acid binding"/>
    <property type="evidence" value="ECO:0007669"/>
    <property type="project" value="InterPro"/>
</dbReference>
<keyword evidence="9" id="KW-0560">Oxidoreductase</keyword>
<keyword evidence="8" id="KW-0223">Dioxygenase</keyword>
<dbReference type="AlphaFoldDB" id="A0A1I8GRY6"/>
<dbReference type="InterPro" id="IPR005123">
    <property type="entry name" value="Oxoglu/Fe-dep_dioxygenase_dom"/>
</dbReference>
<dbReference type="Gene3D" id="2.60.120.620">
    <property type="entry name" value="q2cbj1_9rhob like domain"/>
    <property type="match status" value="1"/>
</dbReference>
<evidence type="ECO:0000256" key="7">
    <source>
        <dbReference type="ARBA" id="ARBA00022884"/>
    </source>
</evidence>
<dbReference type="GO" id="GO:0051213">
    <property type="term" value="F:dioxygenase activity"/>
    <property type="evidence" value="ECO:0007669"/>
    <property type="project" value="UniProtKB-KW"/>
</dbReference>
<keyword evidence="6" id="KW-0479">Metal-binding</keyword>
<evidence type="ECO:0000313" key="17">
    <source>
        <dbReference type="WBParaSite" id="maker-uti_cns_0002944-snap-gene-0.5-mRNA-1"/>
    </source>
</evidence>
<dbReference type="GO" id="GO:0005506">
    <property type="term" value="F:iron ion binding"/>
    <property type="evidence" value="ECO:0007669"/>
    <property type="project" value="InterPro"/>
</dbReference>
<feature type="domain" description="N-acetyltransferase" evidence="14">
    <location>
        <begin position="840"/>
        <end position="976"/>
    </location>
</feature>
<reference evidence="17" key="1">
    <citation type="submission" date="2016-11" db="UniProtKB">
        <authorList>
            <consortium name="WormBaseParasite"/>
        </authorList>
    </citation>
    <scope>IDENTIFICATION</scope>
</reference>
<evidence type="ECO:0000256" key="4">
    <source>
        <dbReference type="ARBA" id="ARBA00015212"/>
    </source>
</evidence>
<feature type="domain" description="Fe2OG dioxygenase" evidence="15">
    <location>
        <begin position="578"/>
        <end position="705"/>
    </location>
</feature>
<feature type="region of interest" description="Disordered" evidence="13">
    <location>
        <begin position="205"/>
        <end position="236"/>
    </location>
</feature>
<keyword evidence="11" id="KW-0539">Nucleus</keyword>
<dbReference type="InterPro" id="IPR006984">
    <property type="entry name" value="Fcf1/UTP23"/>
</dbReference>
<dbReference type="PROSITE" id="PS51186">
    <property type="entry name" value="GNAT"/>
    <property type="match status" value="1"/>
</dbReference>
<dbReference type="PANTHER" id="PTHR15341:SF3">
    <property type="entry name" value="NUCLEAR NUCLEIC ACID-BINDING PROTEIN C1D"/>
    <property type="match status" value="1"/>
</dbReference>
<name>A0A1I8GRY6_9PLAT</name>
<evidence type="ECO:0000256" key="3">
    <source>
        <dbReference type="ARBA" id="ARBA00009154"/>
    </source>
</evidence>
<dbReference type="InterPro" id="IPR016181">
    <property type="entry name" value="Acyl_CoA_acyltransferase"/>
</dbReference>
<dbReference type="PROSITE" id="PS51471">
    <property type="entry name" value="FE2OG_OXY"/>
    <property type="match status" value="1"/>
</dbReference>
<dbReference type="Gene3D" id="3.40.630.30">
    <property type="match status" value="1"/>
</dbReference>
<dbReference type="GO" id="GO:0003723">
    <property type="term" value="F:RNA binding"/>
    <property type="evidence" value="ECO:0007669"/>
    <property type="project" value="UniProtKB-KW"/>
</dbReference>
<evidence type="ECO:0000256" key="2">
    <source>
        <dbReference type="ARBA" id="ARBA00004123"/>
    </source>
</evidence>
<dbReference type="GO" id="GO:0016747">
    <property type="term" value="F:acyltransferase activity, transferring groups other than amino-acyl groups"/>
    <property type="evidence" value="ECO:0007669"/>
    <property type="project" value="InterPro"/>
</dbReference>
<keyword evidence="10" id="KW-0408">Iron</keyword>
<dbReference type="InterPro" id="IPR000182">
    <property type="entry name" value="GNAT_dom"/>
</dbReference>
<dbReference type="InterPro" id="IPR011082">
    <property type="entry name" value="Exosome-assoc_fac/DNA_repair"/>
</dbReference>
<dbReference type="GO" id="GO:0010468">
    <property type="term" value="P:regulation of gene expression"/>
    <property type="evidence" value="ECO:0007669"/>
    <property type="project" value="TreeGrafter"/>
</dbReference>
<dbReference type="InterPro" id="IPR007146">
    <property type="entry name" value="Sas10/Utp3/C1D"/>
</dbReference>
<evidence type="ECO:0000256" key="12">
    <source>
        <dbReference type="SAM" id="Coils"/>
    </source>
</evidence>
<dbReference type="GO" id="GO:0032040">
    <property type="term" value="C:small-subunit processome"/>
    <property type="evidence" value="ECO:0007669"/>
    <property type="project" value="InterPro"/>
</dbReference>
<dbReference type="Proteomes" id="UP000095280">
    <property type="component" value="Unplaced"/>
</dbReference>
<dbReference type="Pfam" id="PF04000">
    <property type="entry name" value="Sas10_Utp3"/>
    <property type="match status" value="1"/>
</dbReference>
<proteinExistence type="inferred from homology"/>
<dbReference type="GO" id="GO:0016705">
    <property type="term" value="F:oxidoreductase activity, acting on paired donors, with incorporation or reduction of molecular oxygen"/>
    <property type="evidence" value="ECO:0007669"/>
    <property type="project" value="InterPro"/>
</dbReference>
<keyword evidence="16" id="KW-1185">Reference proteome</keyword>
<sequence length="986" mass="111223">MRAKKLKRNRRILDACAETFGLADPLPVLIDSSFARMALRHKVNMSDQLHRLLDGRNLALCTTRCVIKECQLLGPVMAGTLKVLSCLELHPCHHKRATTAVRCLTKALRPVATEPTVDEASSVSASDPNWRPLLASNSERLRSLAHELTGMPCLLLEHGQPLLTGLPADTRRLLAERRLRGLRAEADEAAAVAAAATVDASVLKRRRRRQRGANPLSCLKKKRKRQTEQQQQKSDEVHCNIDNNVDLSSTICRRRKRGRRAGWSRRPWHVRQFIVEQLQQQFLVFITATSPMEVDDDLEADSGGVGGSQLDDIPDEIRANLLRLVGSVDEVESAFDAVMRQPYEERTADMTPLEKAKFDLTFLYGMNALYWVYLRCQGQDPSKHSVRSELDRVVGPMRRVQAEADKARQPRIDVDAAKRFVKAGMWRAAHDKARQRRLEREQAAATAADEKAIGDENEEANLDPDESVEAAGICRVPISDFGNQGFVLRGFLSPGECQRLVDSAEASGGLKPTPFFRQEYRSCHRLVLHEPELARQMFLRLRPYLPDKLTFNGQDDPITSHRVHGAPWLLKGNWEPYCLNPVLRLCRYHPGQHFSPHYDGLLVHDDACRSMQTFMVYLTDNPASDGGATNFLDDGLSMSSLISTTESATESDGTERQRMSAPQSQIICQVHPERGSLLVFNHYRLHEGERLAAGVKYILRSDIMYRRITAAPQSDEKFREALRLQQEAERLESRGQADEAQLISGSMEDQAKEEQLVCRTGLKLRMRLLTAKEAEEYFWVALMPYSWTNRRLAEIIATCWQTRTACATLAALAAWRWRRPVAWLLAGALAPTALLHSLRLLLWLISTRQLPDYARFPEFWCGEGPNRLYGVFLDSAEAGQQQPPLVGTVASLHLDGDTCELQRLGVLPAYRGHGVGDAVCRRLMRLCANRGYRRMQLGTTQLQQYAVDIYERLGFIRTDQFTSIILPGVPIYRYEAELSDAAGPLD</sequence>
<dbReference type="WBParaSite" id="maker-uti_cns_0002944-snap-gene-0.5-mRNA-1">
    <property type="protein sequence ID" value="maker-uti_cns_0002944-snap-gene-0.5-mRNA-1"/>
    <property type="gene ID" value="maker-uti_cns_0002944-snap-gene-0.5"/>
</dbReference>
<dbReference type="InterPro" id="IPR044862">
    <property type="entry name" value="Pro_4_hyd_alph_FE2OG_OXY"/>
</dbReference>
<keyword evidence="5" id="KW-0698">rRNA processing</keyword>
<evidence type="ECO:0000256" key="5">
    <source>
        <dbReference type="ARBA" id="ARBA00022552"/>
    </source>
</evidence>
<accession>A0A1I8GRY6</accession>
<dbReference type="CDD" id="cd04301">
    <property type="entry name" value="NAT_SF"/>
    <property type="match status" value="1"/>
</dbReference>
<evidence type="ECO:0000256" key="6">
    <source>
        <dbReference type="ARBA" id="ARBA00022723"/>
    </source>
</evidence>
<evidence type="ECO:0000313" key="16">
    <source>
        <dbReference type="Proteomes" id="UP000095280"/>
    </source>
</evidence>
<dbReference type="Pfam" id="PF00583">
    <property type="entry name" value="Acetyltransf_1"/>
    <property type="match status" value="1"/>
</dbReference>
<keyword evidence="7" id="KW-0694">RNA-binding</keyword>
<comment type="similarity">
    <text evidence="3">Belongs to the C1D family.</text>
</comment>
<organism evidence="16 17">
    <name type="scientific">Macrostomum lignano</name>
    <dbReference type="NCBI Taxonomy" id="282301"/>
    <lineage>
        <taxon>Eukaryota</taxon>
        <taxon>Metazoa</taxon>
        <taxon>Spiralia</taxon>
        <taxon>Lophotrochozoa</taxon>
        <taxon>Platyhelminthes</taxon>
        <taxon>Rhabditophora</taxon>
        <taxon>Macrostomorpha</taxon>
        <taxon>Macrostomida</taxon>
        <taxon>Macrostomidae</taxon>
        <taxon>Macrostomum</taxon>
    </lineage>
</organism>
<dbReference type="Pfam" id="PF04900">
    <property type="entry name" value="Fcf1"/>
    <property type="match status" value="1"/>
</dbReference>
<dbReference type="GO" id="GO:0003677">
    <property type="term" value="F:DNA binding"/>
    <property type="evidence" value="ECO:0007669"/>
    <property type="project" value="TreeGrafter"/>
</dbReference>
<keyword evidence="12" id="KW-0175">Coiled coil</keyword>
<evidence type="ECO:0000256" key="10">
    <source>
        <dbReference type="ARBA" id="ARBA00023004"/>
    </source>
</evidence>
<dbReference type="Pfam" id="PF13640">
    <property type="entry name" value="2OG-FeII_Oxy_3"/>
    <property type="match status" value="1"/>
</dbReference>
<evidence type="ECO:0000256" key="11">
    <source>
        <dbReference type="ARBA" id="ARBA00023242"/>
    </source>
</evidence>
<dbReference type="PANTHER" id="PTHR15341">
    <property type="entry name" value="SUN-COR STEROID HORMONE RECEPTOR CO-REPRESSOR"/>
    <property type="match status" value="1"/>
</dbReference>
<evidence type="ECO:0000256" key="1">
    <source>
        <dbReference type="ARBA" id="ARBA00001961"/>
    </source>
</evidence>
<evidence type="ECO:0000259" key="14">
    <source>
        <dbReference type="PROSITE" id="PS51186"/>
    </source>
</evidence>
<dbReference type="Pfam" id="PF24779">
    <property type="entry name" value="UTP23_sensor"/>
    <property type="match status" value="1"/>
</dbReference>
<comment type="subcellular location">
    <subcellularLocation>
        <location evidence="2">Nucleus</location>
    </subcellularLocation>
</comment>
<protein>
    <recommendedName>
        <fullName evidence="4">Nuclear nucleic acid-binding protein C1D</fullName>
    </recommendedName>
</protein>
<feature type="coiled-coil region" evidence="12">
    <location>
        <begin position="714"/>
        <end position="741"/>
    </location>
</feature>
<dbReference type="GO" id="GO:0000460">
    <property type="term" value="P:maturation of 5.8S rRNA"/>
    <property type="evidence" value="ECO:0007669"/>
    <property type="project" value="TreeGrafter"/>
</dbReference>
<evidence type="ECO:0000256" key="9">
    <source>
        <dbReference type="ARBA" id="ARBA00023002"/>
    </source>
</evidence>
<evidence type="ECO:0000256" key="13">
    <source>
        <dbReference type="SAM" id="MobiDB-lite"/>
    </source>
</evidence>
<evidence type="ECO:0000259" key="15">
    <source>
        <dbReference type="PROSITE" id="PS51471"/>
    </source>
</evidence>
<dbReference type="SUPFAM" id="SSF55729">
    <property type="entry name" value="Acyl-CoA N-acyltransferases (Nat)"/>
    <property type="match status" value="1"/>
</dbReference>
<comment type="cofactor">
    <cofactor evidence="1">
        <name>L-ascorbate</name>
        <dbReference type="ChEBI" id="CHEBI:38290"/>
    </cofactor>
</comment>
<dbReference type="SMART" id="SM00702">
    <property type="entry name" value="P4Hc"/>
    <property type="match status" value="1"/>
</dbReference>